<dbReference type="Proteomes" id="UP001285354">
    <property type="component" value="Unassembled WGS sequence"/>
</dbReference>
<keyword evidence="4" id="KW-1185">Reference proteome</keyword>
<sequence length="747" mass="83961">MSNSLSGLVESRSPTTATASETIDKLPTLDHNTEENTTENRLTELQAELQMADNLAIRLCEGVESFSVGLDIAKVRMSNDNSELSEKADALEIRLGEVETARNTSNAKADYLIRKVHDLRDRLKGHEDTENKSLTQQIESKSALIKGLDEFEDELNDTKEDRDTSVAQVHELQAEKRFLTQKNSELQEELNIVKRSRNSSVKISSHLIADDKVFSHRVCSLEELFNAFQKVHDQGMDSEISMFSDRMEILRAQLDQAERERDLAAEKTHTKILQKFELQREELQKEFSSLLLEKMNATTNLQVIQGQLDELEKARQFAERQAAVSAEQVSKIIQGNKVLDMRVQGMLIAHDITRTDAGNPWQHLAKDLTAYENCKGTVSFQAESMGEHDVDYESTNDLLVQIQVLKNALAQEQSAHGLSMTQLSQAELKVDTLEASLAGLRTQRSNSSPEAVESIILELQSSLAVKVTAHEICQLRLASVKATLKDLQRSVAEEASEKKAINARKKENNEASLKSLQTSLENERKILQICHHKLDAAEARANEQATSDAIHLEKIANLENKLELWRGLVDVGILARFAYWQSAKKYCDINGNWYQDRGSNVKSKSFIAETTKKATARPHIAADAALFLLGILSEEPDRRMFFDIYQTELCSTIREQAHPRLLAEIATSKAAVRERSRAYGLVEQGYEKSGQLLKLEKKCMAKYLHMSSATGSSELKAVQDEFDAERDVKEKVQTIQQIADSAMRNSC</sequence>
<feature type="coiled-coil region" evidence="1">
    <location>
        <begin position="141"/>
        <end position="196"/>
    </location>
</feature>
<keyword evidence="1" id="KW-0175">Coiled coil</keyword>
<feature type="region of interest" description="Disordered" evidence="2">
    <location>
        <begin position="1"/>
        <end position="37"/>
    </location>
</feature>
<dbReference type="AlphaFoldDB" id="A0AAD9T6G4"/>
<name>A0AAD9T6G4_9HELO</name>
<feature type="coiled-coil region" evidence="1">
    <location>
        <begin position="477"/>
        <end position="504"/>
    </location>
</feature>
<dbReference type="EMBL" id="JAUBYV010000001">
    <property type="protein sequence ID" value="KAK2630235.1"/>
    <property type="molecule type" value="Genomic_DNA"/>
</dbReference>
<feature type="compositionally biased region" description="Polar residues" evidence="2">
    <location>
        <begin position="1"/>
        <end position="21"/>
    </location>
</feature>
<evidence type="ECO:0000256" key="2">
    <source>
        <dbReference type="SAM" id="MobiDB-lite"/>
    </source>
</evidence>
<protein>
    <submittedName>
        <fullName evidence="3">Uncharacterized protein</fullName>
    </submittedName>
</protein>
<gene>
    <name evidence="3" type="ORF">QTJ16_001055</name>
</gene>
<organism evidence="3 4">
    <name type="scientific">Diplocarpon rosae</name>
    <dbReference type="NCBI Taxonomy" id="946125"/>
    <lineage>
        <taxon>Eukaryota</taxon>
        <taxon>Fungi</taxon>
        <taxon>Dikarya</taxon>
        <taxon>Ascomycota</taxon>
        <taxon>Pezizomycotina</taxon>
        <taxon>Leotiomycetes</taxon>
        <taxon>Helotiales</taxon>
        <taxon>Drepanopezizaceae</taxon>
        <taxon>Diplocarpon</taxon>
    </lineage>
</organism>
<accession>A0AAD9T6G4</accession>
<feature type="compositionally biased region" description="Basic and acidic residues" evidence="2">
    <location>
        <begin position="22"/>
        <end position="34"/>
    </location>
</feature>
<comment type="caution">
    <text evidence="3">The sequence shown here is derived from an EMBL/GenBank/DDBJ whole genome shotgun (WGS) entry which is preliminary data.</text>
</comment>
<evidence type="ECO:0000256" key="1">
    <source>
        <dbReference type="SAM" id="Coils"/>
    </source>
</evidence>
<evidence type="ECO:0000313" key="4">
    <source>
        <dbReference type="Proteomes" id="UP001285354"/>
    </source>
</evidence>
<proteinExistence type="predicted"/>
<reference evidence="3" key="1">
    <citation type="submission" date="2023-06" db="EMBL/GenBank/DDBJ databases">
        <title>Draft genome of Marssonina rosae.</title>
        <authorList>
            <person name="Cheng Q."/>
        </authorList>
    </citation>
    <scope>NUCLEOTIDE SEQUENCE</scope>
    <source>
        <strain evidence="3">R4</strain>
    </source>
</reference>
<evidence type="ECO:0000313" key="3">
    <source>
        <dbReference type="EMBL" id="KAK2630235.1"/>
    </source>
</evidence>
<feature type="coiled-coil region" evidence="1">
    <location>
        <begin position="240"/>
        <end position="328"/>
    </location>
</feature>